<evidence type="ECO:0000313" key="1">
    <source>
        <dbReference type="EMBL" id="OQS04955.1"/>
    </source>
</evidence>
<organism evidence="1 2">
    <name type="scientific">Thraustotheca clavata</name>
    <dbReference type="NCBI Taxonomy" id="74557"/>
    <lineage>
        <taxon>Eukaryota</taxon>
        <taxon>Sar</taxon>
        <taxon>Stramenopiles</taxon>
        <taxon>Oomycota</taxon>
        <taxon>Saprolegniomycetes</taxon>
        <taxon>Saprolegniales</taxon>
        <taxon>Achlyaceae</taxon>
        <taxon>Thraustotheca</taxon>
    </lineage>
</organism>
<dbReference type="AlphaFoldDB" id="A0A1W0A3Y1"/>
<dbReference type="EMBL" id="JNBS01000524">
    <property type="protein sequence ID" value="OQS04955.1"/>
    <property type="molecule type" value="Genomic_DNA"/>
</dbReference>
<gene>
    <name evidence="1" type="ORF">THRCLA_20751</name>
</gene>
<name>A0A1W0A3Y1_9STRA</name>
<comment type="caution">
    <text evidence="1">The sequence shown here is derived from an EMBL/GenBank/DDBJ whole genome shotgun (WGS) entry which is preliminary data.</text>
</comment>
<keyword evidence="2" id="KW-1185">Reference proteome</keyword>
<reference evidence="1 2" key="1">
    <citation type="journal article" date="2014" name="Genome Biol. Evol.">
        <title>The secreted proteins of Achlya hypogyna and Thraustotheca clavata identify the ancestral oomycete secretome and reveal gene acquisitions by horizontal gene transfer.</title>
        <authorList>
            <person name="Misner I."/>
            <person name="Blouin N."/>
            <person name="Leonard G."/>
            <person name="Richards T.A."/>
            <person name="Lane C.E."/>
        </authorList>
    </citation>
    <scope>NUCLEOTIDE SEQUENCE [LARGE SCALE GENOMIC DNA]</scope>
    <source>
        <strain evidence="1 2">ATCC 34112</strain>
    </source>
</reference>
<protein>
    <submittedName>
        <fullName evidence="1">Uncharacterized protein</fullName>
    </submittedName>
</protein>
<sequence>MSGPKSCSSVCCFRDCTAPAIGTTMKCHYHRNRAKCRVPACLNQVYARQLCVGHGGRRKCEFPNCESNARLGQYCTLHSKKIKQDKKNETKQWKENESAFVIDENDLRPFELHQIYEKEIDPLDYAILESLL</sequence>
<dbReference type="Proteomes" id="UP000243217">
    <property type="component" value="Unassembled WGS sequence"/>
</dbReference>
<accession>A0A1W0A3Y1</accession>
<evidence type="ECO:0000313" key="2">
    <source>
        <dbReference type="Proteomes" id="UP000243217"/>
    </source>
</evidence>
<proteinExistence type="predicted"/>